<dbReference type="EnsemblPlants" id="Pp3c1_750V3.1">
    <property type="protein sequence ID" value="PAC:32968226.CDS.1"/>
    <property type="gene ID" value="Pp3c1_750"/>
</dbReference>
<name>A9TPZ2_PHYPA</name>
<dbReference type="Pfam" id="PF00378">
    <property type="entry name" value="ECH_1"/>
    <property type="match status" value="1"/>
</dbReference>
<evidence type="ECO:0008006" key="6">
    <source>
        <dbReference type="Google" id="ProtNLM"/>
    </source>
</evidence>
<dbReference type="CDD" id="cd08701">
    <property type="entry name" value="FMT_C_HypX"/>
    <property type="match status" value="1"/>
</dbReference>
<feature type="domain" description="Formyl transferase N-terminal" evidence="1">
    <location>
        <begin position="124"/>
        <end position="210"/>
    </location>
</feature>
<evidence type="ECO:0000313" key="5">
    <source>
        <dbReference type="Proteomes" id="UP000006727"/>
    </source>
</evidence>
<dbReference type="OMA" id="GFDPSYH"/>
<dbReference type="Gramene" id="Pp3c1_750V3.1">
    <property type="protein sequence ID" value="PAC:32968226.CDS.1"/>
    <property type="gene ID" value="Pp3c1_750"/>
</dbReference>
<reference evidence="3 5" key="1">
    <citation type="journal article" date="2008" name="Science">
        <title>The Physcomitrella genome reveals evolutionary insights into the conquest of land by plants.</title>
        <authorList>
            <person name="Rensing S."/>
            <person name="Lang D."/>
            <person name="Zimmer A."/>
            <person name="Terry A."/>
            <person name="Salamov A."/>
            <person name="Shapiro H."/>
            <person name="Nishiyama T."/>
            <person name="Perroud P.-F."/>
            <person name="Lindquist E."/>
            <person name="Kamisugi Y."/>
            <person name="Tanahashi T."/>
            <person name="Sakakibara K."/>
            <person name="Fujita T."/>
            <person name="Oishi K."/>
            <person name="Shin-I T."/>
            <person name="Kuroki Y."/>
            <person name="Toyoda A."/>
            <person name="Suzuki Y."/>
            <person name="Hashimoto A."/>
            <person name="Yamaguchi K."/>
            <person name="Sugano A."/>
            <person name="Kohara Y."/>
            <person name="Fujiyama A."/>
            <person name="Anterola A."/>
            <person name="Aoki S."/>
            <person name="Ashton N."/>
            <person name="Barbazuk W.B."/>
            <person name="Barker E."/>
            <person name="Bennetzen J."/>
            <person name="Bezanilla M."/>
            <person name="Blankenship R."/>
            <person name="Cho S.H."/>
            <person name="Dutcher S."/>
            <person name="Estelle M."/>
            <person name="Fawcett J.A."/>
            <person name="Gundlach H."/>
            <person name="Hanada K."/>
            <person name="Heyl A."/>
            <person name="Hicks K.A."/>
            <person name="Hugh J."/>
            <person name="Lohr M."/>
            <person name="Mayer K."/>
            <person name="Melkozernov A."/>
            <person name="Murata T."/>
            <person name="Nelson D."/>
            <person name="Pils B."/>
            <person name="Prigge M."/>
            <person name="Reiss B."/>
            <person name="Renner T."/>
            <person name="Rombauts S."/>
            <person name="Rushton P."/>
            <person name="Sanderfoot A."/>
            <person name="Schween G."/>
            <person name="Shiu S.-H."/>
            <person name="Stueber K."/>
            <person name="Theodoulou F.L."/>
            <person name="Tu H."/>
            <person name="Van de Peer Y."/>
            <person name="Verrier P.J."/>
            <person name="Waters E."/>
            <person name="Wood A."/>
            <person name="Yang L."/>
            <person name="Cove D."/>
            <person name="Cuming A."/>
            <person name="Hasebe M."/>
            <person name="Lucas S."/>
            <person name="Mishler D.B."/>
            <person name="Reski R."/>
            <person name="Grigoriev I."/>
            <person name="Quatrano R.S."/>
            <person name="Boore J.L."/>
        </authorList>
    </citation>
    <scope>NUCLEOTIDE SEQUENCE [LARGE SCALE GENOMIC DNA]</scope>
    <source>
        <strain evidence="4 5">cv. Gransden 2004</strain>
    </source>
</reference>
<dbReference type="InterPro" id="IPR001753">
    <property type="entry name" value="Enoyl-CoA_hydra/iso"/>
</dbReference>
<dbReference type="Pfam" id="PF00551">
    <property type="entry name" value="Formyl_trans_N"/>
    <property type="match status" value="1"/>
</dbReference>
<evidence type="ECO:0000259" key="1">
    <source>
        <dbReference type="Pfam" id="PF00551"/>
    </source>
</evidence>
<dbReference type="GeneID" id="112286340"/>
<dbReference type="RefSeq" id="XP_024383899.1">
    <property type="nucleotide sequence ID" value="XM_024528131.1"/>
</dbReference>
<dbReference type="SUPFAM" id="SSF53328">
    <property type="entry name" value="Formyltransferase"/>
    <property type="match status" value="1"/>
</dbReference>
<reference evidence="3 5" key="2">
    <citation type="journal article" date="2018" name="Plant J.">
        <title>The Physcomitrella patens chromosome-scale assembly reveals moss genome structure and evolution.</title>
        <authorList>
            <person name="Lang D."/>
            <person name="Ullrich K.K."/>
            <person name="Murat F."/>
            <person name="Fuchs J."/>
            <person name="Jenkins J."/>
            <person name="Haas F.B."/>
            <person name="Piednoel M."/>
            <person name="Gundlach H."/>
            <person name="Van Bel M."/>
            <person name="Meyberg R."/>
            <person name="Vives C."/>
            <person name="Morata J."/>
            <person name="Symeonidi A."/>
            <person name="Hiss M."/>
            <person name="Muchero W."/>
            <person name="Kamisugi Y."/>
            <person name="Saleh O."/>
            <person name="Blanc G."/>
            <person name="Decker E.L."/>
            <person name="van Gessel N."/>
            <person name="Grimwood J."/>
            <person name="Hayes R.D."/>
            <person name="Graham S.W."/>
            <person name="Gunter L.E."/>
            <person name="McDaniel S.F."/>
            <person name="Hoernstein S.N.W."/>
            <person name="Larsson A."/>
            <person name="Li F.W."/>
            <person name="Perroud P.F."/>
            <person name="Phillips J."/>
            <person name="Ranjan P."/>
            <person name="Rokshar D.S."/>
            <person name="Rothfels C.J."/>
            <person name="Schneider L."/>
            <person name="Shu S."/>
            <person name="Stevenson D.W."/>
            <person name="Thummler F."/>
            <person name="Tillich M."/>
            <person name="Villarreal Aguilar J.C."/>
            <person name="Widiez T."/>
            <person name="Wong G.K."/>
            <person name="Wymore A."/>
            <person name="Zhang Y."/>
            <person name="Zimmer A.D."/>
            <person name="Quatrano R.S."/>
            <person name="Mayer K.F.X."/>
            <person name="Goodstein D."/>
            <person name="Casacuberta J.M."/>
            <person name="Vandepoele K."/>
            <person name="Reski R."/>
            <person name="Cuming A.C."/>
            <person name="Tuskan G.A."/>
            <person name="Maumus F."/>
            <person name="Salse J."/>
            <person name="Schmutz J."/>
            <person name="Rensing S.A."/>
        </authorList>
    </citation>
    <scope>NUCLEOTIDE SEQUENCE [LARGE SCALE GENOMIC DNA]</scope>
    <source>
        <strain evidence="4 5">cv. Gransden 2004</strain>
    </source>
</reference>
<dbReference type="InterPro" id="IPR011034">
    <property type="entry name" value="Formyl_transferase-like_C_sf"/>
</dbReference>
<dbReference type="Pfam" id="PF02911">
    <property type="entry name" value="Formyl_trans_C"/>
    <property type="match status" value="1"/>
</dbReference>
<dbReference type="SUPFAM" id="SSF52096">
    <property type="entry name" value="ClpP/crotonase"/>
    <property type="match status" value="1"/>
</dbReference>
<dbReference type="CDD" id="cd06558">
    <property type="entry name" value="crotonase-like"/>
    <property type="match status" value="1"/>
</dbReference>
<dbReference type="PANTHER" id="PTHR43388:SF1">
    <property type="entry name" value="HYDROGENASE MATURATION FACTOR HOXX"/>
    <property type="match status" value="1"/>
</dbReference>
<keyword evidence="5" id="KW-1185">Reference proteome</keyword>
<gene>
    <name evidence="4" type="primary">LOC112286340</name>
    <name evidence="3" type="ORF">PHYPA_000044</name>
</gene>
<dbReference type="Proteomes" id="UP000006727">
    <property type="component" value="Chromosome 1"/>
</dbReference>
<evidence type="ECO:0000313" key="4">
    <source>
        <dbReference type="EnsemblPlants" id="PAC:32968226.CDS.1"/>
    </source>
</evidence>
<dbReference type="HOGENOM" id="CLU_008537_1_0_1"/>
<dbReference type="OrthoDB" id="5126881at2759"/>
<reference evidence="4" key="3">
    <citation type="submission" date="2020-12" db="UniProtKB">
        <authorList>
            <consortium name="EnsemblPlants"/>
        </authorList>
    </citation>
    <scope>IDENTIFICATION</scope>
</reference>
<dbReference type="InterPro" id="IPR029045">
    <property type="entry name" value="ClpP/crotonase-like_dom_sf"/>
</dbReference>
<dbReference type="eggNOG" id="KOG2452">
    <property type="taxonomic scope" value="Eukaryota"/>
</dbReference>
<dbReference type="InterPro" id="IPR002376">
    <property type="entry name" value="Formyl_transf_N"/>
</dbReference>
<dbReference type="AlphaFoldDB" id="A9TPZ2"/>
<dbReference type="PaxDb" id="3218-PP1S283_91V6.1"/>
<evidence type="ECO:0000313" key="3">
    <source>
        <dbReference type="EMBL" id="PNR61621.1"/>
    </source>
</evidence>
<dbReference type="EnsemblPlants" id="Pp3c1_750V3.2">
    <property type="protein sequence ID" value="PAC:32968227.CDS.1"/>
    <property type="gene ID" value="Pp3c1_750"/>
</dbReference>
<proteinExistence type="predicted"/>
<sequence>MNSIQFVQAIGACACSDSWRSMCSRDQAIAFSFSNLDVKAACLSSSIRLPKARSSRPSPICNTIAPCREPLRTEESTSAVPAAAMKLSFLLVCDAFNSMTQRTFLKLQENGHQVIVHEWKDGDTMIATVDCFEPDVILCPFLTKRIPEAIYNGTVPCLVIHPGIEGDRGMSSIDWALQESQEEWGVTILQAEEEMDAGPIWATKNFRISRDFGESPTKSSLYRIDCVDAAMKCLDEVLHNLKYDIAPRPLDYTNPCVRGSLRPRMMQADRRLDWNLPADELAEIIRASDSQPGTQSVIAGEKYLLFGAHVERNPPKLHPGSAPMDLLGQRDGAVLIRCGEGTTLWITHLKKTVKSIKLPAVMVLPTSLLETLPRIGDPEMEIPMRSWPQTFQEIFYWTQNGVTYLWFDFYNGAMNTDQCRRLAQALDHIDQVCDSQVLVLMGGINYFSNGIHLNTIEAATDSAQETWENINAIDDVVLRILNCNKRVTVSAFLGSAGAGGVMAAIAADIVWAHGNVVLHPSYKAMELYGSEYWTYSLPKRVGFKIAGQFVNSTDPVSASQAKKVGLIDDILSASSVGFVESVIERAEKLARGRQCDLKIAEKKKQLPLLQGQLQQHRHDELVQMKKCFASDDYNRKRQEFVLKMAGTMPCQVDLMPVKAQGAMLKRTDVLISR</sequence>
<dbReference type="SUPFAM" id="SSF50486">
    <property type="entry name" value="FMT C-terminal domain-like"/>
    <property type="match status" value="1"/>
</dbReference>
<dbReference type="KEGG" id="ppp:112286340"/>
<dbReference type="Gene3D" id="3.90.226.10">
    <property type="entry name" value="2-enoyl-CoA Hydratase, Chain A, domain 1"/>
    <property type="match status" value="1"/>
</dbReference>
<protein>
    <recommendedName>
        <fullName evidence="6">Formyl transferase C-terminal domain-containing protein</fullName>
    </recommendedName>
</protein>
<dbReference type="InterPro" id="IPR036477">
    <property type="entry name" value="Formyl_transf_N_sf"/>
</dbReference>
<dbReference type="Gene3D" id="3.40.50.12230">
    <property type="match status" value="1"/>
</dbReference>
<organism evidence="3">
    <name type="scientific">Physcomitrium patens</name>
    <name type="common">Spreading-leaved earth moss</name>
    <name type="synonym">Physcomitrella patens</name>
    <dbReference type="NCBI Taxonomy" id="3218"/>
    <lineage>
        <taxon>Eukaryota</taxon>
        <taxon>Viridiplantae</taxon>
        <taxon>Streptophyta</taxon>
        <taxon>Embryophyta</taxon>
        <taxon>Bryophyta</taxon>
        <taxon>Bryophytina</taxon>
        <taxon>Bryopsida</taxon>
        <taxon>Funariidae</taxon>
        <taxon>Funariales</taxon>
        <taxon>Funariaceae</taxon>
        <taxon>Physcomitrium</taxon>
    </lineage>
</organism>
<dbReference type="CDD" id="cd08650">
    <property type="entry name" value="FMT_core_HypX_N"/>
    <property type="match status" value="1"/>
</dbReference>
<dbReference type="InterPro" id="IPR005793">
    <property type="entry name" value="Formyl_trans_C"/>
</dbReference>
<evidence type="ECO:0000259" key="2">
    <source>
        <dbReference type="Pfam" id="PF02911"/>
    </source>
</evidence>
<accession>A9TPZ2</accession>
<dbReference type="STRING" id="3218.A9TPZ2"/>
<dbReference type="GO" id="GO:0003824">
    <property type="term" value="F:catalytic activity"/>
    <property type="evidence" value="ECO:0007669"/>
    <property type="project" value="InterPro"/>
</dbReference>
<dbReference type="EMBL" id="ABEU02000001">
    <property type="protein sequence ID" value="PNR61621.1"/>
    <property type="molecule type" value="Genomic_DNA"/>
</dbReference>
<dbReference type="PANTHER" id="PTHR43388">
    <property type="entry name" value="HYDROGENASE MATURATION FACTOR HOXX"/>
    <property type="match status" value="1"/>
</dbReference>
<feature type="domain" description="Formyl transferase C-terminal" evidence="2">
    <location>
        <begin position="265"/>
        <end position="354"/>
    </location>
</feature>
<dbReference type="InterPro" id="IPR047180">
    <property type="entry name" value="HoxX-like"/>
</dbReference>
<dbReference type="Gramene" id="Pp3c1_750V3.2">
    <property type="protein sequence ID" value="PAC:32968227.CDS.1"/>
    <property type="gene ID" value="Pp3c1_750"/>
</dbReference>